<dbReference type="Proteomes" id="UP000503018">
    <property type="component" value="Chromosome"/>
</dbReference>
<dbReference type="AlphaFoldDB" id="A0A6M4AU60"/>
<reference evidence="1 2" key="1">
    <citation type="submission" date="2020-01" db="EMBL/GenBank/DDBJ databases">
        <title>Sphingomonas sp. strain CSW-10.</title>
        <authorList>
            <person name="Chen W.-M."/>
        </authorList>
    </citation>
    <scope>NUCLEOTIDE SEQUENCE [LARGE SCALE GENOMIC DNA]</scope>
    <source>
        <strain evidence="1 2">CSW-10</strain>
    </source>
</reference>
<sequence>MTAETQSLGDDLALWILNASGIRDKLPDIKHYVVETIKDLEAEDDDLGTTHHSFIIISNSKLASTFLYSNNDHGNMFIAKYIKNNVVKADAYLENKIKLNIEFFVTYRYFYDAERELDIYFNIFFNDIRNDDFDLVGEVISENICEAELRGSLMWLMLQK</sequence>
<keyword evidence="2" id="KW-1185">Reference proteome</keyword>
<dbReference type="KEGG" id="slan:GV829_07275"/>
<gene>
    <name evidence="1" type="ORF">GV829_07275</name>
</gene>
<proteinExistence type="predicted"/>
<protein>
    <submittedName>
        <fullName evidence="1">Uncharacterized protein</fullName>
    </submittedName>
</protein>
<evidence type="ECO:0000313" key="1">
    <source>
        <dbReference type="EMBL" id="QJQ32276.1"/>
    </source>
</evidence>
<accession>A0A6M4AU60</accession>
<organism evidence="1 2">
    <name type="scientific">Sphingomonas lacunae</name>
    <dbReference type="NCBI Taxonomy" id="2698828"/>
    <lineage>
        <taxon>Bacteria</taxon>
        <taxon>Pseudomonadati</taxon>
        <taxon>Pseudomonadota</taxon>
        <taxon>Alphaproteobacteria</taxon>
        <taxon>Sphingomonadales</taxon>
        <taxon>Sphingomonadaceae</taxon>
        <taxon>Sphingomonas</taxon>
    </lineage>
</organism>
<evidence type="ECO:0000313" key="2">
    <source>
        <dbReference type="Proteomes" id="UP000503018"/>
    </source>
</evidence>
<name>A0A6M4AU60_9SPHN</name>
<dbReference type="RefSeq" id="WP_169945359.1">
    <property type="nucleotide sequence ID" value="NZ_CP053015.1"/>
</dbReference>
<dbReference type="EMBL" id="CP053015">
    <property type="protein sequence ID" value="QJQ32276.1"/>
    <property type="molecule type" value="Genomic_DNA"/>
</dbReference>